<evidence type="ECO:0000256" key="2">
    <source>
        <dbReference type="ARBA" id="ARBA00022450"/>
    </source>
</evidence>
<keyword evidence="3" id="KW-0597">Phosphoprotein</keyword>
<organism evidence="7 8">
    <name type="scientific">Noviherbaspirillum album</name>
    <dbReference type="NCBI Taxonomy" id="3080276"/>
    <lineage>
        <taxon>Bacteria</taxon>
        <taxon>Pseudomonadati</taxon>
        <taxon>Pseudomonadota</taxon>
        <taxon>Betaproteobacteria</taxon>
        <taxon>Burkholderiales</taxon>
        <taxon>Oxalobacteraceae</taxon>
        <taxon>Noviherbaspirillum</taxon>
    </lineage>
</organism>
<reference evidence="7 8" key="1">
    <citation type="submission" date="2023-10" db="EMBL/GenBank/DDBJ databases">
        <title>Noviherbaspirillum sp. CPCC 100848 genome assembly.</title>
        <authorList>
            <person name="Li X.Y."/>
            <person name="Fang X.M."/>
        </authorList>
    </citation>
    <scope>NUCLEOTIDE SEQUENCE [LARGE SCALE GENOMIC DNA]</scope>
    <source>
        <strain evidence="7 8">CPCC 100848</strain>
    </source>
</reference>
<dbReference type="Gene3D" id="2.30.38.10">
    <property type="entry name" value="Luciferase, Domain 3"/>
    <property type="match status" value="1"/>
</dbReference>
<dbReference type="PROSITE" id="PS50075">
    <property type="entry name" value="CARRIER"/>
    <property type="match status" value="3"/>
</dbReference>
<dbReference type="Proteomes" id="UP001352263">
    <property type="component" value="Unassembled WGS sequence"/>
</dbReference>
<dbReference type="Gene3D" id="3.30.300.30">
    <property type="match status" value="3"/>
</dbReference>
<evidence type="ECO:0000256" key="3">
    <source>
        <dbReference type="ARBA" id="ARBA00022553"/>
    </source>
</evidence>
<dbReference type="InterPro" id="IPR010071">
    <property type="entry name" value="AA_adenyl_dom"/>
</dbReference>
<evidence type="ECO:0000313" key="8">
    <source>
        <dbReference type="Proteomes" id="UP001352263"/>
    </source>
</evidence>
<dbReference type="CDD" id="cd05930">
    <property type="entry name" value="A_NRPS"/>
    <property type="match status" value="2"/>
</dbReference>
<dbReference type="InterPro" id="IPR001242">
    <property type="entry name" value="Condensation_dom"/>
</dbReference>
<dbReference type="Gene3D" id="1.10.1200.10">
    <property type="entry name" value="ACP-like"/>
    <property type="match status" value="3"/>
</dbReference>
<dbReference type="CDD" id="cd12117">
    <property type="entry name" value="A_NRPS_Srf_like"/>
    <property type="match status" value="1"/>
</dbReference>
<dbReference type="PROSITE" id="PS00012">
    <property type="entry name" value="PHOSPHOPANTETHEINE"/>
    <property type="match status" value="2"/>
</dbReference>
<dbReference type="InterPro" id="IPR020845">
    <property type="entry name" value="AMP-binding_CS"/>
</dbReference>
<dbReference type="Gene3D" id="3.30.559.10">
    <property type="entry name" value="Chloramphenicol acetyltransferase-like domain"/>
    <property type="match status" value="3"/>
</dbReference>
<evidence type="ECO:0000256" key="1">
    <source>
        <dbReference type="ARBA" id="ARBA00001957"/>
    </source>
</evidence>
<dbReference type="InterPro" id="IPR036736">
    <property type="entry name" value="ACP-like_sf"/>
</dbReference>
<dbReference type="Pfam" id="PF13193">
    <property type="entry name" value="AMP-binding_C"/>
    <property type="match status" value="1"/>
</dbReference>
<feature type="domain" description="Carrier" evidence="6">
    <location>
        <begin position="527"/>
        <end position="602"/>
    </location>
</feature>
<dbReference type="SMART" id="SM00823">
    <property type="entry name" value="PKS_PP"/>
    <property type="match status" value="3"/>
</dbReference>
<gene>
    <name evidence="7" type="ORF">RY831_16150</name>
</gene>
<comment type="cofactor">
    <cofactor evidence="1">
        <name>pantetheine 4'-phosphate</name>
        <dbReference type="ChEBI" id="CHEBI:47942"/>
    </cofactor>
</comment>
<keyword evidence="8" id="KW-1185">Reference proteome</keyword>
<comment type="caution">
    <text evidence="7">The sequence shown here is derived from an EMBL/GenBank/DDBJ whole genome shotgun (WGS) entry which is preliminary data.</text>
</comment>
<dbReference type="EMBL" id="JAWIIV010000013">
    <property type="protein sequence ID" value="MEC4720696.1"/>
    <property type="molecule type" value="Genomic_DNA"/>
</dbReference>
<feature type="region of interest" description="Disordered" evidence="5">
    <location>
        <begin position="1553"/>
        <end position="1577"/>
    </location>
</feature>
<evidence type="ECO:0000259" key="6">
    <source>
        <dbReference type="PROSITE" id="PS50075"/>
    </source>
</evidence>
<dbReference type="InterPro" id="IPR000873">
    <property type="entry name" value="AMP-dep_synth/lig_dom"/>
</dbReference>
<dbReference type="Gene3D" id="3.40.50.12780">
    <property type="entry name" value="N-terminal domain of ligase-like"/>
    <property type="match status" value="2"/>
</dbReference>
<dbReference type="Pfam" id="PF00550">
    <property type="entry name" value="PP-binding"/>
    <property type="match status" value="3"/>
</dbReference>
<dbReference type="Gene3D" id="3.40.50.980">
    <property type="match status" value="2"/>
</dbReference>
<dbReference type="InterPro" id="IPR006162">
    <property type="entry name" value="Ppantetheine_attach_site"/>
</dbReference>
<dbReference type="NCBIfam" id="NF003417">
    <property type="entry name" value="PRK04813.1"/>
    <property type="match status" value="3"/>
</dbReference>
<keyword evidence="4" id="KW-0677">Repeat</keyword>
<dbReference type="CDD" id="cd19534">
    <property type="entry name" value="E_NRPS"/>
    <property type="match status" value="1"/>
</dbReference>
<feature type="domain" description="Carrier" evidence="6">
    <location>
        <begin position="2630"/>
        <end position="2704"/>
    </location>
</feature>
<dbReference type="InterPro" id="IPR020806">
    <property type="entry name" value="PKS_PP-bd"/>
</dbReference>
<dbReference type="CDD" id="cd19531">
    <property type="entry name" value="LCL_NRPS-like"/>
    <property type="match status" value="2"/>
</dbReference>
<dbReference type="NCBIfam" id="TIGR01733">
    <property type="entry name" value="AA-adenyl-dom"/>
    <property type="match status" value="3"/>
</dbReference>
<dbReference type="Pfam" id="PF00668">
    <property type="entry name" value="Condensation"/>
    <property type="match status" value="3"/>
</dbReference>
<dbReference type="SUPFAM" id="SSF56801">
    <property type="entry name" value="Acetyl-CoA synthetase-like"/>
    <property type="match status" value="3"/>
</dbReference>
<evidence type="ECO:0000256" key="5">
    <source>
        <dbReference type="SAM" id="MobiDB-lite"/>
    </source>
</evidence>
<feature type="region of interest" description="Disordered" evidence="5">
    <location>
        <begin position="142"/>
        <end position="167"/>
    </location>
</feature>
<dbReference type="Gene3D" id="3.30.559.30">
    <property type="entry name" value="Nonribosomal peptide synthetase, condensation domain"/>
    <property type="match status" value="3"/>
</dbReference>
<dbReference type="PROSITE" id="PS00455">
    <property type="entry name" value="AMP_BINDING"/>
    <property type="match status" value="3"/>
</dbReference>
<dbReference type="InterPro" id="IPR023213">
    <property type="entry name" value="CAT-like_dom_sf"/>
</dbReference>
<dbReference type="InterPro" id="IPR009081">
    <property type="entry name" value="PP-bd_ACP"/>
</dbReference>
<dbReference type="NCBIfam" id="TIGR01720">
    <property type="entry name" value="NRPS-para261"/>
    <property type="match status" value="1"/>
</dbReference>
<sequence length="3172" mass="344221">MTQPLNKKHLHQVVEHLLRQHQGRIAIEQGGHSCRYDELDRRSGALCIAMQRLGVGRGDVVALPMPASIDYVVALIATVRCGAIFLPLDPAFPETRLRTVLSKTNPAMIVGNDAGVVARIAALAGAPATLLLQDLAREAGQVQAQPQLPPQPVAGEDDTGYLITTSGSTGEPKLIAGRNKGISHFVHWEVSEFGIDETVRASFFAPPTFDVSLREIFVPLLAGGILVIPDPEVRGDARRLVGWLRDCKVTLMHCVPSLFRLLTRALAEDMAKGGLPELRMAALAGEPLYGADISAWRAAAGPATQLVNLYGPSETSLAKAFHRIGDDVAPNAIVPLGQPIRNTALLILRDGRLCDIGEIGELHISTPFASNGYFADPNLTAQAFVANPLAPESADRIYRTGDLARYRADRSVEFVGRADRQVKVNGVRIELPEIEAAMRCHAGVTEAVAHTFRVANGDNILVGYYTADAALDAQALRAAMQTVLPAGMLPGYLLQLPEFPRNFNGKIDRKALPRPEALLDSGQSYTAPEGELEQEISRMWAEALGLERVGATSPYLQIGGNSLRAIGLIGRIGQRFGVDITIRDFFESGTVRALAERVAANRKPARQAIPFAADREDYPLTDAQSGLWLLDRISHSRTLYNNVEWLELHGALDRPALESAFHSLVERHESLRTAYIDVDGVPRQRVLHTADFSMHLHELESAEDAQAQLREMLEIERHRHFNLSSGQVLHVSVVKQTPELHHLIINMHHIACDGWSMGILVRELANAYQAARSGAMVEPAAKERGLAMRDLACWQADQTVPESRAGQWRARLSDADKRAAIPPDAFDSIADNGASGSALAAGCTRIELSSEQTGILRNHLAGQGATPYMAVASALAILLYRYGGSETVVIGTPVAGRSRSELADVVGFMVNTLPLVLRLTPDMSFSALLDRTRQSVEELSECEFDNAVQFATWLSSGQAAIDASRNPLFDVVLAMEPAPAAMPLGDMQVIEREVPEAPARNDLSLRLQDDGAKLSLVLEYRKSLYSAATAARLLDELGRLLTRGCETPALPIRGLGMLSEQQMAALLQHARGPVRQMPQTTIHACFAAQAKAMPDAAALVGFDGKIDYRWLDRRANRIAAALIDTCGVQPGDVVAVLLDREADWPAAILGILKAGAVYLPLDGWHPAARHAQLCDDAGARVLVSRNTMAAALHDKLPVLDLAALQGIAEDPPALVLAPESPAYLIYTSGSTGTPKGVLVSHLAFLNMIGDQIEALDINDADTVMQFVSPAFDVSLFEIFLALLSGARLALADRRLCGTAEGFAQAVDRLGITVAAMTPGFLNSIGDLPLSGLRIIVSGGEEPIAADVQRRLGQGIRYVNAYGPTESAVCAAFHEFDPTGPLPRQLPLGRPTANTALHVVAPDLTPLPHGAVGELAIAGAGLAIGYFRRPSMTEQAFVNGTLAAGEQRLYRTGDRVRRNSDGALVFVGRNDSQVKIRGHRIEIGEVESALRGLPGVGDARVLPRRIGQDLELVAYWTGDAQTEPGLRRLLAESLPEYMVPRLLMRLDALPLNENGKLDRSRLPDPAATDSPETGYQPPRTADEVQLAALWSELLGRERVGRDDNFFDCGGRSLAANRLALRAARALGIRVEIRDIYAAPTPAKLALHLRSRCADTDPALPRLPDGEPAPLSPMQRRLWVIDQLGESGAAYHICGLTRLSGRLDIDALRAAFDDVAARQAVLRTRFETRDGNPVQVTDSSGRVPWTVLPLDLGPDFQQTELESIANSPFRLSQEWPIRVALAAEDQSQWKLLIVLHHIAADGWSMPILESELAQAYAARVRGKALEWTPLQAQYRDVAAWMENQLGQDAHAEDRAYWMRQFDGEIPLLDLPADRPRPAVRRFQGASIEHVLSDATVSAVHACAQAHGVSLFAVLLSGLQTLLYRLSGQDDLIVGVPVAGRQHPAAEGLVGFFVNTLPLRERIAGEQGFASRLAAAAETTRHALAHQNYPFDRLVSELNIARDTSRSALFDVMIGLDETTSSPALPGLDAQPLTLARSGSRCDMTWMFSVGTAGAALRVEFDTDLFDQERVIDWTRRFEHLLCAAIGQPQQPLNQLDLLYGQERAALRQSLAQPAAGDAETTVLELFEAHAASRENAAALLGDGVAWTYGELNRAANRMARRIGRMLRKPGVPVALALERGPLMVLAQLAVMKCGASYLPIEPDAPAERIALLLEDSGADLLLLEPGSSLLDGDNDAVRRVALSIPPEGEEDSGNLPSALLPEDPIYVMYTSGSTGRPKGVVALHRGVMRLVRDSLYYEPEAGDRILQLSNYAFDGATFDFYAALANGLPLCLMDKETLLDPQALAAFVQRHGANVSFITTALFNRIVDEAPAMLAGFRRLFFGGQEASLSHVGRALRHMSPGALAHVYGPTECTTFATWHTVRTEDLHEQAVRLPIGKPVAQTSAVVLDTRRMPVPPGVPGELYLGGAGLAGGYLGSPELTADRFVASPFDPEQRLYRTGDLCTQRADGTIEFLGRLDGQVKVRGFRIELGEVEHHVAAHPGVEKVHVMPRRNDSGNIELVAYLTAREAAPPSLQSLRDHLAQSLPQYMLPSHFVLLDEMPLNRNGKVDRAALPAPEAGALSLAEAESLSGEGMSSGERALLDAWRSVLRRDAIGLHDNYYAIGGDSIQAIQIVSRLRAAGFALKVTDLLRYPTIAQLAPMLGEAAANKRRTAHANEDIPLTPIQHWMLERKLPSPQHFNQSVLLRLPDGDAARMARALSALEARHESLRLRFGVDADGKAWQRLAPVAGPVGLDVHAFDGTDAVERMQEEINRLQRSLLPETGPLWRAALFRLNDGHRLFLTIHHWAVDGVSWRILLEDLATAHQHAADPDAAIALPETGFGFHDWALALKDAASDPRFAGQADYWRRQSLAQAGRMPVLADVPAAPLRERASYSFALPRDKAEALFGACHDAYRTRSDELLLAAWVHALTQVQGHPACRIALESHGREALADSIDVGRTVGWFTAIYPLVFTLEGSDWSSHIRQVKETLRNVPDNGIGYGLLRYLGGQELKGGHAPEVVFNYLGRFDHQEQALPVAAESTGDELDPAIRLEQGLDVSAELRDGVLQVRLTGDTARHPDAFFRSLKDAFSRALEDVIAHCLSADAGGLSPSDVDLQGIGIDDLDSILDSLEGS</sequence>
<dbReference type="SUPFAM" id="SSF47336">
    <property type="entry name" value="ACP-like"/>
    <property type="match status" value="3"/>
</dbReference>
<accession>A0ABU6JB77</accession>
<dbReference type="InterPro" id="IPR025110">
    <property type="entry name" value="AMP-bd_C"/>
</dbReference>
<protein>
    <submittedName>
        <fullName evidence="7">Amino acid adenylation domain-containing protein</fullName>
    </submittedName>
</protein>
<evidence type="ECO:0000313" key="7">
    <source>
        <dbReference type="EMBL" id="MEC4720696.1"/>
    </source>
</evidence>
<dbReference type="SUPFAM" id="SSF52777">
    <property type="entry name" value="CoA-dependent acyltransferases"/>
    <property type="match status" value="6"/>
</dbReference>
<dbReference type="Pfam" id="PF00501">
    <property type="entry name" value="AMP-binding"/>
    <property type="match status" value="3"/>
</dbReference>
<keyword evidence="2" id="KW-0596">Phosphopantetheine</keyword>
<dbReference type="InterPro" id="IPR042099">
    <property type="entry name" value="ANL_N_sf"/>
</dbReference>
<dbReference type="PANTHER" id="PTHR45527">
    <property type="entry name" value="NONRIBOSOMAL PEPTIDE SYNTHETASE"/>
    <property type="match status" value="1"/>
</dbReference>
<dbReference type="InterPro" id="IPR010060">
    <property type="entry name" value="NRPS_synth"/>
</dbReference>
<feature type="domain" description="Carrier" evidence="6">
    <location>
        <begin position="1576"/>
        <end position="1651"/>
    </location>
</feature>
<proteinExistence type="predicted"/>
<dbReference type="PANTHER" id="PTHR45527:SF1">
    <property type="entry name" value="FATTY ACID SYNTHASE"/>
    <property type="match status" value="1"/>
</dbReference>
<dbReference type="InterPro" id="IPR045851">
    <property type="entry name" value="AMP-bd_C_sf"/>
</dbReference>
<name>A0ABU6JB77_9BURK</name>
<evidence type="ECO:0000256" key="4">
    <source>
        <dbReference type="ARBA" id="ARBA00022737"/>
    </source>
</evidence>